<feature type="compositionally biased region" description="Low complexity" evidence="1">
    <location>
        <begin position="412"/>
        <end position="425"/>
    </location>
</feature>
<feature type="transmembrane region" description="Helical" evidence="2">
    <location>
        <begin position="106"/>
        <end position="131"/>
    </location>
</feature>
<comment type="caution">
    <text evidence="4">The sequence shown here is derived from an EMBL/GenBank/DDBJ whole genome shotgun (WGS) entry which is preliminary data.</text>
</comment>
<feature type="compositionally biased region" description="Low complexity" evidence="1">
    <location>
        <begin position="517"/>
        <end position="529"/>
    </location>
</feature>
<keyword evidence="2" id="KW-0472">Membrane</keyword>
<proteinExistence type="predicted"/>
<accession>A0ABV2XJL7</accession>
<evidence type="ECO:0000313" key="5">
    <source>
        <dbReference type="Proteomes" id="UP001550535"/>
    </source>
</evidence>
<sequence length="681" mass="69447">MTLRLPDWLPPAVVMCVAGHFPLGDEDAERRAADAWSDKAEWCRAQAEYHEAKAKPPEGSHGRTVAAIAEKHQHMAERFRQQATNCDSLARQLYESANATELQKMVIISMAVILAIQLARCALMFAAGGWVQAAIEKMATRTAAQRAWMRFVAFLSGRGAELAAERGSMVVLRNGIVIGVALGGGTQAGAQAIQVAEGNREQMDWTSVGVATAAGGVGGLFGMLFGLWAGPKVATIGANANSTAGRMALQLAGTTMVGAGAGAVGALGGTAVSLMLSDQPFSRKAFTEGLIPGMGSGFIGAAGFAAQGMRSRAPLPGTTAEPAAAPDVTKAEASPGALVDTLREHGIVTTDFDPNNPSHTHQQQQIDNLLALLHPAGATADAPVRPTLPLNNADWQPANPPNVSIDNLNPVKSAKPPSDAVAAPADPAPAAPTRTTPKADGGHQPPGISPPKEYKPRPEQPFSVPNNSMDWEAPAGMPGALIDNVNPVKTVTYPAAAIASAVNPVGVPSIGTDPTSAEAPGARNGPAARPESEAVGAAEAPVDGELRPAPHDSDNSTAENAGTARQITEHDQPVAGPDHSVRPRLADTGEGSARPADAAPGHSVRPLPADTGEGSARPADAAPGSAHGNRAGSANASSAPHSTPEHAAVPDNAAATARPHPGGRETASEGQAGRGRAFSAV</sequence>
<protein>
    <recommendedName>
        <fullName evidence="3">Outer membrane channel protein CpnT-like N-terminal domain-containing protein</fullName>
    </recommendedName>
</protein>
<evidence type="ECO:0000256" key="2">
    <source>
        <dbReference type="SAM" id="Phobius"/>
    </source>
</evidence>
<evidence type="ECO:0000259" key="3">
    <source>
        <dbReference type="Pfam" id="PF25547"/>
    </source>
</evidence>
<reference evidence="4 5" key="1">
    <citation type="submission" date="2024-06" db="EMBL/GenBank/DDBJ databases">
        <title>The Natural Products Discovery Center: Release of the First 8490 Sequenced Strains for Exploring Actinobacteria Biosynthetic Diversity.</title>
        <authorList>
            <person name="Kalkreuter E."/>
            <person name="Kautsar S.A."/>
            <person name="Yang D."/>
            <person name="Bader C.D."/>
            <person name="Teijaro C.N."/>
            <person name="Fluegel L."/>
            <person name="Davis C.M."/>
            <person name="Simpson J.R."/>
            <person name="Lauterbach L."/>
            <person name="Steele A.D."/>
            <person name="Gui C."/>
            <person name="Meng S."/>
            <person name="Li G."/>
            <person name="Viehrig K."/>
            <person name="Ye F."/>
            <person name="Su P."/>
            <person name="Kiefer A.F."/>
            <person name="Nichols A."/>
            <person name="Cepeda A.J."/>
            <person name="Yan W."/>
            <person name="Fan B."/>
            <person name="Jiang Y."/>
            <person name="Adhikari A."/>
            <person name="Zheng C.-J."/>
            <person name="Schuster L."/>
            <person name="Cowan T.M."/>
            <person name="Smanski M.J."/>
            <person name="Chevrette M.G."/>
            <person name="De Carvalho L.P.S."/>
            <person name="Shen B."/>
        </authorList>
    </citation>
    <scope>NUCLEOTIDE SEQUENCE [LARGE SCALE GENOMIC DNA]</scope>
    <source>
        <strain evidence="4 5">NPDC019434</strain>
    </source>
</reference>
<dbReference type="InterPro" id="IPR057746">
    <property type="entry name" value="CpnT-like_N"/>
</dbReference>
<feature type="compositionally biased region" description="Low complexity" evidence="1">
    <location>
        <begin position="624"/>
        <end position="639"/>
    </location>
</feature>
<feature type="domain" description="Outer membrane channel protein CpnT-like N-terminal" evidence="3">
    <location>
        <begin position="7"/>
        <end position="146"/>
    </location>
</feature>
<dbReference type="EMBL" id="JBEYBR010000116">
    <property type="protein sequence ID" value="MEU2126090.1"/>
    <property type="molecule type" value="Genomic_DNA"/>
</dbReference>
<feature type="non-terminal residue" evidence="4">
    <location>
        <position position="681"/>
    </location>
</feature>
<dbReference type="Pfam" id="PF25547">
    <property type="entry name" value="WXG100_2"/>
    <property type="match status" value="1"/>
</dbReference>
<gene>
    <name evidence="4" type="ORF">ABZ507_30180</name>
</gene>
<dbReference type="Proteomes" id="UP001550535">
    <property type="component" value="Unassembled WGS sequence"/>
</dbReference>
<keyword evidence="2" id="KW-0812">Transmembrane</keyword>
<name>A0ABV2XJL7_9NOCA</name>
<feature type="compositionally biased region" description="Polar residues" evidence="1">
    <location>
        <begin position="555"/>
        <end position="566"/>
    </location>
</feature>
<evidence type="ECO:0000313" key="4">
    <source>
        <dbReference type="EMBL" id="MEU2126090.1"/>
    </source>
</evidence>
<feature type="compositionally biased region" description="Basic and acidic residues" evidence="1">
    <location>
        <begin position="544"/>
        <end position="554"/>
    </location>
</feature>
<feature type="transmembrane region" description="Helical" evidence="2">
    <location>
        <begin position="249"/>
        <end position="276"/>
    </location>
</feature>
<feature type="region of interest" description="Disordered" evidence="1">
    <location>
        <begin position="383"/>
        <end position="471"/>
    </location>
</feature>
<organism evidence="4 5">
    <name type="scientific">Nocardia niwae</name>
    <dbReference type="NCBI Taxonomy" id="626084"/>
    <lineage>
        <taxon>Bacteria</taxon>
        <taxon>Bacillati</taxon>
        <taxon>Actinomycetota</taxon>
        <taxon>Actinomycetes</taxon>
        <taxon>Mycobacteriales</taxon>
        <taxon>Nocardiaceae</taxon>
        <taxon>Nocardia</taxon>
    </lineage>
</organism>
<keyword evidence="2" id="KW-1133">Transmembrane helix</keyword>
<keyword evidence="5" id="KW-1185">Reference proteome</keyword>
<feature type="transmembrane region" description="Helical" evidence="2">
    <location>
        <begin position="208"/>
        <end position="229"/>
    </location>
</feature>
<feature type="region of interest" description="Disordered" evidence="1">
    <location>
        <begin position="509"/>
        <end position="681"/>
    </location>
</feature>
<evidence type="ECO:0000256" key="1">
    <source>
        <dbReference type="SAM" id="MobiDB-lite"/>
    </source>
</evidence>